<proteinExistence type="predicted"/>
<organism evidence="1 2">
    <name type="scientific">Savagea serpentis</name>
    <dbReference type="NCBI Taxonomy" id="2785297"/>
    <lineage>
        <taxon>Bacteria</taxon>
        <taxon>Bacillati</taxon>
        <taxon>Bacillota</taxon>
        <taxon>Bacilli</taxon>
        <taxon>Bacillales</taxon>
        <taxon>Caryophanaceae</taxon>
        <taxon>Savagea</taxon>
    </lineage>
</organism>
<keyword evidence="2" id="KW-1185">Reference proteome</keyword>
<dbReference type="Gene3D" id="2.30.320.10">
    <property type="entry name" value="YwqG-like"/>
    <property type="match status" value="1"/>
</dbReference>
<evidence type="ECO:0000313" key="1">
    <source>
        <dbReference type="EMBL" id="MBF4500422.1"/>
    </source>
</evidence>
<dbReference type="PANTHER" id="PTHR36436">
    <property type="entry name" value="SLL5081 PROTEIN"/>
    <property type="match status" value="1"/>
</dbReference>
<reference evidence="1" key="1">
    <citation type="submission" date="2020-11" db="EMBL/GenBank/DDBJ databases">
        <title>Multidrug resistant novel bacterium Savagea serpentis sp. nov., isolated from the scats of a vine snake (Ahaetulla nasuta).</title>
        <authorList>
            <person name="Venkata Ramana V."/>
            <person name="Vikas Patil S."/>
            <person name="Yogita Lugani V."/>
        </authorList>
    </citation>
    <scope>NUCLEOTIDE SEQUENCE</scope>
    <source>
        <strain evidence="1">SN6</strain>
    </source>
</reference>
<dbReference type="InterPro" id="IPR015315">
    <property type="entry name" value="DUF1963"/>
</dbReference>
<dbReference type="SUPFAM" id="SSF103032">
    <property type="entry name" value="Hypothetical protein YwqG"/>
    <property type="match status" value="1"/>
</dbReference>
<comment type="caution">
    <text evidence="1">The sequence shown here is derived from an EMBL/GenBank/DDBJ whole genome shotgun (WGS) entry which is preliminary data.</text>
</comment>
<dbReference type="Pfam" id="PF09234">
    <property type="entry name" value="DUF1963"/>
    <property type="match status" value="1"/>
</dbReference>
<dbReference type="Proteomes" id="UP000622653">
    <property type="component" value="Unassembled WGS sequence"/>
</dbReference>
<sequence>MTIQLPKQLEAWRQGLEQTARPVIRIQTKREQPSRTQSHFGGTPYWLKTMPYPTAQDGTPLRLLAQIRFDEIERPLPHYPTTGLLQFFIVSDDLYGLDFDAPQKQDTFRVVYHETVEEDETKWADIPHIPVEEYGFPMEEAGTLQFTQEEMYLSCDDFRFTEQYDWTALDLGDEEDEVLDELWENFSSSGHQLGGYPYFTQEDPRAYSDDVLKEYELLFQLDTDDTIECMWGDAGVANFFIHPDDLKNRNFSNVLYNWDCH</sequence>
<accession>A0A8J7KBH6</accession>
<dbReference type="RefSeq" id="WP_194561863.1">
    <property type="nucleotide sequence ID" value="NZ_JADKPV010000001.1"/>
</dbReference>
<gene>
    <name evidence="1" type="ORF">IRY55_03510</name>
</gene>
<dbReference type="PANTHER" id="PTHR36436:SF6">
    <property type="entry name" value="SLL5081 PROTEIN"/>
    <property type="match status" value="1"/>
</dbReference>
<dbReference type="EMBL" id="JADKPV010000001">
    <property type="protein sequence ID" value="MBF4500422.1"/>
    <property type="molecule type" value="Genomic_DNA"/>
</dbReference>
<name>A0A8J7KBH6_9BACL</name>
<evidence type="ECO:0000313" key="2">
    <source>
        <dbReference type="Proteomes" id="UP000622653"/>
    </source>
</evidence>
<protein>
    <submittedName>
        <fullName evidence="1">DUF1963 domain-containing protein</fullName>
    </submittedName>
</protein>
<dbReference type="InterPro" id="IPR035948">
    <property type="entry name" value="YwqG-like_sf"/>
</dbReference>
<dbReference type="AlphaFoldDB" id="A0A8J7KBH6"/>